<evidence type="ECO:0000256" key="4">
    <source>
        <dbReference type="HAMAP-Rule" id="MF_00201"/>
    </source>
</evidence>
<evidence type="ECO:0000256" key="2">
    <source>
        <dbReference type="ARBA" id="ARBA00023172"/>
    </source>
</evidence>
<dbReference type="HAMAP" id="MF_00201">
    <property type="entry name" value="RecO"/>
    <property type="match status" value="1"/>
</dbReference>
<protein>
    <recommendedName>
        <fullName evidence="4">DNA repair protein RecO</fullName>
    </recommendedName>
    <alternativeName>
        <fullName evidence="4">Recombination protein O</fullName>
    </alternativeName>
</protein>
<gene>
    <name evidence="4 6" type="primary">recO</name>
    <name evidence="6" type="ORF">JI741_09920</name>
</gene>
<keyword evidence="3 4" id="KW-0234">DNA repair</keyword>
<evidence type="ECO:0000313" key="7">
    <source>
        <dbReference type="Proteomes" id="UP000613030"/>
    </source>
</evidence>
<evidence type="ECO:0000256" key="3">
    <source>
        <dbReference type="ARBA" id="ARBA00023204"/>
    </source>
</evidence>
<dbReference type="InterPro" id="IPR003717">
    <property type="entry name" value="RecO"/>
</dbReference>
<dbReference type="InterPro" id="IPR012340">
    <property type="entry name" value="NA-bd_OB-fold"/>
</dbReference>
<dbReference type="Pfam" id="PF02565">
    <property type="entry name" value="RecO_C"/>
    <property type="match status" value="1"/>
</dbReference>
<evidence type="ECO:0000256" key="1">
    <source>
        <dbReference type="ARBA" id="ARBA00022763"/>
    </source>
</evidence>
<comment type="caution">
    <text evidence="6">The sequence shown here is derived from an EMBL/GenBank/DDBJ whole genome shotgun (WGS) entry which is preliminary data.</text>
</comment>
<reference evidence="6 7" key="1">
    <citation type="submission" date="2021-01" db="EMBL/GenBank/DDBJ databases">
        <title>Chryseolinea sp. Jin1 Genome sequencing and assembly.</title>
        <authorList>
            <person name="Kim I."/>
        </authorList>
    </citation>
    <scope>NUCLEOTIDE SEQUENCE [LARGE SCALE GENOMIC DNA]</scope>
    <source>
        <strain evidence="6 7">Jin1</strain>
    </source>
</reference>
<dbReference type="InterPro" id="IPR022572">
    <property type="entry name" value="DNA_rep/recomb_RecO_N"/>
</dbReference>
<dbReference type="EMBL" id="JAERRB010000003">
    <property type="protein sequence ID" value="MBL0741536.1"/>
    <property type="molecule type" value="Genomic_DNA"/>
</dbReference>
<dbReference type="Proteomes" id="UP000613030">
    <property type="component" value="Unassembled WGS sequence"/>
</dbReference>
<dbReference type="PANTHER" id="PTHR33991">
    <property type="entry name" value="DNA REPAIR PROTEIN RECO"/>
    <property type="match status" value="1"/>
</dbReference>
<dbReference type="NCBIfam" id="TIGR00613">
    <property type="entry name" value="reco"/>
    <property type="match status" value="1"/>
</dbReference>
<dbReference type="RefSeq" id="WP_202008913.1">
    <property type="nucleotide sequence ID" value="NZ_JAERRB010000003.1"/>
</dbReference>
<keyword evidence="2 4" id="KW-0233">DNA recombination</keyword>
<dbReference type="SUPFAM" id="SSF50249">
    <property type="entry name" value="Nucleic acid-binding proteins"/>
    <property type="match status" value="1"/>
</dbReference>
<keyword evidence="1 4" id="KW-0227">DNA damage</keyword>
<dbReference type="Gene3D" id="2.40.50.140">
    <property type="entry name" value="Nucleic acid-binding proteins"/>
    <property type="match status" value="1"/>
</dbReference>
<dbReference type="Pfam" id="PF11967">
    <property type="entry name" value="RecO_N"/>
    <property type="match status" value="1"/>
</dbReference>
<dbReference type="PANTHER" id="PTHR33991:SF1">
    <property type="entry name" value="DNA REPAIR PROTEIN RECO"/>
    <property type="match status" value="1"/>
</dbReference>
<organism evidence="6 7">
    <name type="scientific">Chryseolinea lacunae</name>
    <dbReference type="NCBI Taxonomy" id="2801331"/>
    <lineage>
        <taxon>Bacteria</taxon>
        <taxon>Pseudomonadati</taxon>
        <taxon>Bacteroidota</taxon>
        <taxon>Cytophagia</taxon>
        <taxon>Cytophagales</taxon>
        <taxon>Fulvivirgaceae</taxon>
        <taxon>Chryseolinea</taxon>
    </lineage>
</organism>
<proteinExistence type="inferred from homology"/>
<comment type="function">
    <text evidence="4">Involved in DNA repair and RecF pathway recombination.</text>
</comment>
<feature type="domain" description="DNA replication/recombination mediator RecO N-terminal" evidence="5">
    <location>
        <begin position="1"/>
        <end position="79"/>
    </location>
</feature>
<keyword evidence="7" id="KW-1185">Reference proteome</keyword>
<accession>A0ABS1KQ28</accession>
<name>A0ABS1KQ28_9BACT</name>
<evidence type="ECO:0000313" key="6">
    <source>
        <dbReference type="EMBL" id="MBL0741536.1"/>
    </source>
</evidence>
<sequence>MLHKTQGVVFRFTKYGETSIIVSIFTEVFGLQSYIVNGVRSKSAKNKIALYQPLTLLDLVVYHRENANINRIKEIKCFYPYQTIPVDIKKSALAIFINEVLNKTVKEESHAQELCGFIIESLQTLDQLTEHSENFHLMFLMKLSRLLGFGAYNLNEVLGPRASDNDTEKLLEQFIHANYTDVVLLTNQQRRTILELLLKFYADHIDNFGEMRSVQVLREIMG</sequence>
<evidence type="ECO:0000259" key="5">
    <source>
        <dbReference type="Pfam" id="PF11967"/>
    </source>
</evidence>
<comment type="similarity">
    <text evidence="4">Belongs to the RecO family.</text>
</comment>